<protein>
    <recommendedName>
        <fullName evidence="2">SusE outer membrane protein domain-containing protein</fullName>
    </recommendedName>
</protein>
<proteinExistence type="predicted"/>
<dbReference type="InterPro" id="IPR025970">
    <property type="entry name" value="SusE"/>
</dbReference>
<dbReference type="GO" id="GO:0019867">
    <property type="term" value="C:outer membrane"/>
    <property type="evidence" value="ECO:0007669"/>
    <property type="project" value="InterPro"/>
</dbReference>
<organism evidence="3 4">
    <name type="scientific">Jejuia pallidilutea</name>
    <dbReference type="NCBI Taxonomy" id="504487"/>
    <lineage>
        <taxon>Bacteria</taxon>
        <taxon>Pseudomonadati</taxon>
        <taxon>Bacteroidota</taxon>
        <taxon>Flavobacteriia</taxon>
        <taxon>Flavobacteriales</taxon>
        <taxon>Flavobacteriaceae</taxon>
        <taxon>Jejuia</taxon>
    </lineage>
</organism>
<gene>
    <name evidence="3" type="ORF">JCM19538_142</name>
</gene>
<dbReference type="RefSeq" id="WP_045372420.1">
    <property type="nucleotide sequence ID" value="NZ_BBNY01000074.1"/>
</dbReference>
<dbReference type="OrthoDB" id="975117at2"/>
<dbReference type="EMBL" id="BBNY01000074">
    <property type="protein sequence ID" value="GAL90377.1"/>
    <property type="molecule type" value="Genomic_DNA"/>
</dbReference>
<evidence type="ECO:0000313" key="3">
    <source>
        <dbReference type="EMBL" id="GAL90377.1"/>
    </source>
</evidence>
<evidence type="ECO:0000256" key="1">
    <source>
        <dbReference type="SAM" id="SignalP"/>
    </source>
</evidence>
<accession>A0A098LVC8</accession>
<dbReference type="Gene3D" id="2.60.40.3620">
    <property type="match status" value="1"/>
</dbReference>
<dbReference type="Proteomes" id="UP000030184">
    <property type="component" value="Unassembled WGS sequence"/>
</dbReference>
<feature type="chain" id="PRO_5001937361" description="SusE outer membrane protein domain-containing protein" evidence="1">
    <location>
        <begin position="29"/>
        <end position="377"/>
    </location>
</feature>
<evidence type="ECO:0000259" key="2">
    <source>
        <dbReference type="Pfam" id="PF14292"/>
    </source>
</evidence>
<reference evidence="4" key="1">
    <citation type="journal article" date="2014" name="Genome Announc.">
        <title>Draft Genome Sequence of Marine Flavobacterium Jejuia pallidilutea Strain 11shimoA1 and Pigmentation Mutants.</title>
        <authorList>
            <person name="Takatani N."/>
            <person name="Nakanishi M."/>
            <person name="Meirelles P."/>
            <person name="Mino S."/>
            <person name="Suda W."/>
            <person name="Oshima K."/>
            <person name="Hattori M."/>
            <person name="Ohkuma M."/>
            <person name="Hosokawa M."/>
            <person name="Miyashita K."/>
            <person name="Thompson F.L."/>
            <person name="Niwa A."/>
            <person name="Sawabe T."/>
            <person name="Sawabe T."/>
        </authorList>
    </citation>
    <scope>NUCLEOTIDE SEQUENCE [LARGE SCALE GENOMIC DNA]</scope>
    <source>
        <strain evidence="4">JCM 19538</strain>
    </source>
</reference>
<dbReference type="AlphaFoldDB" id="A0A098LVC8"/>
<dbReference type="GO" id="GO:2001070">
    <property type="term" value="F:starch binding"/>
    <property type="evidence" value="ECO:0007669"/>
    <property type="project" value="InterPro"/>
</dbReference>
<name>A0A098LVC8_9FLAO</name>
<keyword evidence="4" id="KW-1185">Reference proteome</keyword>
<sequence length="377" mass="40779">MMKTLKQLSAFSIIGLVLLFLSSCDDNSDTFTITAPNAPVLADLQITQIELDAANTGNPAIALNWSESDYGQPTAVNYAIQFSMDEAFTAPVTATSVTGRNDITLSVGEVNSAAGNAGLNPFEWGTLYTRVTASLGTQQSEPITSNTLQFDVYPYYNYVFKDYYLVGNGTAPGWDNNANNPPLFRDADNPNLYYYTGFFTKGGGDFNDGRFKVLESRGLWQPQWGVTDNEGDDVIKTEGDIAGNPTTQSNDPGRFGVPSDGYYQFTINFSTKKYTMTPYDASGATTFSGMSIQGSSVATTAMTQLSFDGHIWYTAGIRLTPGEVSFLTDTGATWGSDSSFSGVATNGGASIPVIVEDDYDVWFNTLTGRYILIPLNL</sequence>
<comment type="caution">
    <text evidence="3">The sequence shown here is derived from an EMBL/GenBank/DDBJ whole genome shotgun (WGS) entry which is preliminary data.</text>
</comment>
<dbReference type="PROSITE" id="PS51257">
    <property type="entry name" value="PROKAR_LIPOPROTEIN"/>
    <property type="match status" value="1"/>
</dbReference>
<dbReference type="Pfam" id="PF14292">
    <property type="entry name" value="SusE"/>
    <property type="match status" value="1"/>
</dbReference>
<feature type="domain" description="SusE outer membrane protein" evidence="2">
    <location>
        <begin position="29"/>
        <end position="131"/>
    </location>
</feature>
<evidence type="ECO:0000313" key="4">
    <source>
        <dbReference type="Proteomes" id="UP000030184"/>
    </source>
</evidence>
<keyword evidence="1" id="KW-0732">Signal</keyword>
<feature type="signal peptide" evidence="1">
    <location>
        <begin position="1"/>
        <end position="28"/>
    </location>
</feature>